<dbReference type="PANTHER" id="PTHR11062">
    <property type="entry name" value="EXOSTOSIN HEPARAN SULFATE GLYCOSYLTRANSFERASE -RELATED"/>
    <property type="match status" value="1"/>
</dbReference>
<keyword evidence="4" id="KW-0735">Signal-anchor</keyword>
<dbReference type="GO" id="GO:0016757">
    <property type="term" value="F:glycosyltransferase activity"/>
    <property type="evidence" value="ECO:0007669"/>
    <property type="project" value="UniProtKB-KW"/>
</dbReference>
<dbReference type="GO" id="GO:0000139">
    <property type="term" value="C:Golgi membrane"/>
    <property type="evidence" value="ECO:0007669"/>
    <property type="project" value="UniProtKB-SubCell"/>
</dbReference>
<evidence type="ECO:0000313" key="9">
    <source>
        <dbReference type="Proteomes" id="UP001152523"/>
    </source>
</evidence>
<dbReference type="Pfam" id="PF03016">
    <property type="entry name" value="Exostosin_GT47"/>
    <property type="match status" value="1"/>
</dbReference>
<evidence type="ECO:0000313" key="8">
    <source>
        <dbReference type="EMBL" id="CAH9121390.1"/>
    </source>
</evidence>
<keyword evidence="6" id="KW-0732">Signal</keyword>
<evidence type="ECO:0000256" key="2">
    <source>
        <dbReference type="ARBA" id="ARBA00010271"/>
    </source>
</evidence>
<dbReference type="Proteomes" id="UP001152523">
    <property type="component" value="Unassembled WGS sequence"/>
</dbReference>
<keyword evidence="3" id="KW-0808">Transferase</keyword>
<evidence type="ECO:0000256" key="4">
    <source>
        <dbReference type="ARBA" id="ARBA00022968"/>
    </source>
</evidence>
<gene>
    <name evidence="8" type="ORF">CEPIT_LOCUS23661</name>
</gene>
<keyword evidence="5" id="KW-0333">Golgi apparatus</keyword>
<dbReference type="PANTHER" id="PTHR11062:SF253">
    <property type="entry name" value="EXOSTOSIN GT47 DOMAIN-CONTAINING PROTEIN"/>
    <property type="match status" value="1"/>
</dbReference>
<accession>A0AAV0EH02</accession>
<comment type="similarity">
    <text evidence="2">Belongs to the glycosyltransferase 47 family.</text>
</comment>
<evidence type="ECO:0000259" key="7">
    <source>
        <dbReference type="Pfam" id="PF03016"/>
    </source>
</evidence>
<dbReference type="InterPro" id="IPR004263">
    <property type="entry name" value="Exostosin"/>
</dbReference>
<evidence type="ECO:0000256" key="6">
    <source>
        <dbReference type="SAM" id="SignalP"/>
    </source>
</evidence>
<keyword evidence="3" id="KW-0328">Glycosyltransferase</keyword>
<dbReference type="AlphaFoldDB" id="A0AAV0EH02"/>
<evidence type="ECO:0000256" key="1">
    <source>
        <dbReference type="ARBA" id="ARBA00004323"/>
    </source>
</evidence>
<comment type="caution">
    <text evidence="8">The sequence shown here is derived from an EMBL/GenBank/DDBJ whole genome shotgun (WGS) entry which is preliminary data.</text>
</comment>
<reference evidence="8" key="1">
    <citation type="submission" date="2022-07" db="EMBL/GenBank/DDBJ databases">
        <authorList>
            <person name="Macas J."/>
            <person name="Novak P."/>
            <person name="Neumann P."/>
        </authorList>
    </citation>
    <scope>NUCLEOTIDE SEQUENCE</scope>
</reference>
<dbReference type="EMBL" id="CAMAPF010000921">
    <property type="protein sequence ID" value="CAH9121390.1"/>
    <property type="molecule type" value="Genomic_DNA"/>
</dbReference>
<keyword evidence="4" id="KW-0812">Transmembrane</keyword>
<evidence type="ECO:0000256" key="5">
    <source>
        <dbReference type="ARBA" id="ARBA00023034"/>
    </source>
</evidence>
<dbReference type="InterPro" id="IPR040911">
    <property type="entry name" value="Exostosin_GT47"/>
</dbReference>
<sequence length="355" mass="40198">MATTSFLRLLFFLLLSPLPSLSATSPYLSPTTFFRNYEKMLSTFKVFIYAPQKPFDFTTPPSSSFHDALLHSPFLTTDPEEAHLFFVPFAHNISTRALARLVRELRGAFPYWNRTLGADHFFIHPTGIDFSADRNILELKKNSVQISTFPTISGRFIPHKDLTLPPAIHHRDHALAGAPGNRTAPFLGYMKLDGKTELGMVKELKLDGEFLIESQPLDHLGNIKSSKFCLFFHGGDVSWLGEAMAWGCVPVVIVDRPIQDLPLMGVLNWSEMTFLVGSSGGATGLKELLRGVAEEDYQRMSRSCAAAAQHLAWNAELKPYDAFHMVMYQLWLRRHAVRYARREEKSLCWKHILVK</sequence>
<organism evidence="8 9">
    <name type="scientific">Cuscuta epithymum</name>
    <dbReference type="NCBI Taxonomy" id="186058"/>
    <lineage>
        <taxon>Eukaryota</taxon>
        <taxon>Viridiplantae</taxon>
        <taxon>Streptophyta</taxon>
        <taxon>Embryophyta</taxon>
        <taxon>Tracheophyta</taxon>
        <taxon>Spermatophyta</taxon>
        <taxon>Magnoliopsida</taxon>
        <taxon>eudicotyledons</taxon>
        <taxon>Gunneridae</taxon>
        <taxon>Pentapetalae</taxon>
        <taxon>asterids</taxon>
        <taxon>lamiids</taxon>
        <taxon>Solanales</taxon>
        <taxon>Convolvulaceae</taxon>
        <taxon>Cuscuteae</taxon>
        <taxon>Cuscuta</taxon>
        <taxon>Cuscuta subgen. Cuscuta</taxon>
    </lineage>
</organism>
<feature type="signal peptide" evidence="6">
    <location>
        <begin position="1"/>
        <end position="23"/>
    </location>
</feature>
<proteinExistence type="inferred from homology"/>
<feature type="domain" description="Exostosin GT47" evidence="7">
    <location>
        <begin position="42"/>
        <end position="274"/>
    </location>
</feature>
<evidence type="ECO:0000256" key="3">
    <source>
        <dbReference type="ARBA" id="ARBA00022676"/>
    </source>
</evidence>
<keyword evidence="9" id="KW-1185">Reference proteome</keyword>
<comment type="subcellular location">
    <subcellularLocation>
        <location evidence="1">Golgi apparatus membrane</location>
        <topology evidence="1">Single-pass type II membrane protein</topology>
    </subcellularLocation>
</comment>
<feature type="chain" id="PRO_5043336810" description="Exostosin GT47 domain-containing protein" evidence="6">
    <location>
        <begin position="24"/>
        <end position="355"/>
    </location>
</feature>
<name>A0AAV0EH02_9ASTE</name>
<protein>
    <recommendedName>
        <fullName evidence="7">Exostosin GT47 domain-containing protein</fullName>
    </recommendedName>
</protein>